<dbReference type="Pfam" id="PF07377">
    <property type="entry name" value="DUF1493"/>
    <property type="match status" value="1"/>
</dbReference>
<reference evidence="1 2" key="1">
    <citation type="submission" date="2015-11" db="EMBL/GenBank/DDBJ databases">
        <title>Expanding the genomic diversity of Burkholderia species for the development of highly accurate diagnostics.</title>
        <authorList>
            <person name="Sahl J."/>
            <person name="Keim P."/>
            <person name="Wagner D."/>
        </authorList>
    </citation>
    <scope>NUCLEOTIDE SEQUENCE [LARGE SCALE GENOMIC DNA]</scope>
    <source>
        <strain evidence="1 2">RF32-BP4</strain>
    </source>
</reference>
<proteinExistence type="predicted"/>
<sequence>MNTTHARLEAFIRHATGMSANRPLKPTDRLESDLDITGDDADDFMGAYFDQFSVEPGDFRFDRYFSEEGFNPFAIALLLFSKKARQRYEKEPLTVAMLEHAIELGVWDSRKLAERDP</sequence>
<gene>
    <name evidence="1" type="ORF">WI38_18070</name>
</gene>
<dbReference type="RefSeq" id="WP_059634323.1">
    <property type="nucleotide sequence ID" value="NZ_CP013370.1"/>
</dbReference>
<accession>A0A117XDV9</accession>
<comment type="caution">
    <text evidence="1">The sequence shown here is derived from an EMBL/GenBank/DDBJ whole genome shotgun (WGS) entry which is preliminary data.</text>
</comment>
<evidence type="ECO:0000313" key="2">
    <source>
        <dbReference type="Proteomes" id="UP000065521"/>
    </source>
</evidence>
<evidence type="ECO:0000313" key="1">
    <source>
        <dbReference type="EMBL" id="KUZ88688.1"/>
    </source>
</evidence>
<dbReference type="Proteomes" id="UP000065521">
    <property type="component" value="Unassembled WGS sequence"/>
</dbReference>
<organism evidence="1 2">
    <name type="scientific">Burkholderia ubonensis</name>
    <dbReference type="NCBI Taxonomy" id="101571"/>
    <lineage>
        <taxon>Bacteria</taxon>
        <taxon>Pseudomonadati</taxon>
        <taxon>Pseudomonadota</taxon>
        <taxon>Betaproteobacteria</taxon>
        <taxon>Burkholderiales</taxon>
        <taxon>Burkholderiaceae</taxon>
        <taxon>Burkholderia</taxon>
        <taxon>Burkholderia cepacia complex</taxon>
    </lineage>
</organism>
<dbReference type="InterPro" id="IPR010862">
    <property type="entry name" value="DUF1493"/>
</dbReference>
<name>A0A117XDV9_9BURK</name>
<protein>
    <submittedName>
        <fullName evidence="1">Uncharacterized protein</fullName>
    </submittedName>
</protein>
<dbReference type="AlphaFoldDB" id="A0A117XDV9"/>
<dbReference type="EMBL" id="LOTN01000036">
    <property type="protein sequence ID" value="KUZ88688.1"/>
    <property type="molecule type" value="Genomic_DNA"/>
</dbReference>